<dbReference type="Ensembl" id="ENSEBUT00000020366.1">
    <property type="protein sequence ID" value="ENSEBUP00000019790.1"/>
    <property type="gene ID" value="ENSEBUG00000012290.1"/>
</dbReference>
<evidence type="ECO:0000256" key="4">
    <source>
        <dbReference type="ARBA" id="ARBA00011738"/>
    </source>
</evidence>
<sequence>MSICVFSIVRYFILNKPDPVPNGLRALPVFYGLTLCINLFSTMHTGFPVLGFSLPIVLLVVISLLCGLLCATFVWCVVCPWMQKKIDALSKDVVSCEGLESEPGSQCRDENDKIVVKDGGIDGNAQGTDFGKSSLCDHISNGGKHLRSNSTTVVIDNCLNDKVHTNGYCKVVVNTDVAVTASVSRLANGHYNTIHKDSGLCKELLQKIHLDRILDGCGNDPQPNKPLQRHNSYSTYTAAIYGLPTRNSSPEFSHLRHADEMEMQPDVKSRFRYDSYSSYCNAVATDPEGIVVATGLSESEECCDCDGKGAQMEAKPANKNSKDEDKPEVYLLFHFLQILTACFGSFAHGGNDVSNAIGPLVALWLIYSEKGVLQETTTPVWLLFYGSAGICIGLWVWGRRVIQTLGKNLTTITPSSGFSIELASALTVLLASNFGIPVSTTHCKVGSVVSVGWLRSHKAVDWRLFRNIFMAWFVTIPIAGLFSAAVMACFIYFLHI</sequence>
<evidence type="ECO:0000256" key="2">
    <source>
        <dbReference type="ARBA" id="ARBA00004651"/>
    </source>
</evidence>
<feature type="transmembrane region" description="Helical" evidence="17">
    <location>
        <begin position="29"/>
        <end position="50"/>
    </location>
</feature>
<dbReference type="AlphaFoldDB" id="A0A8C4QS60"/>
<keyword evidence="12 17" id="KW-0472">Membrane</keyword>
<feature type="transmembrane region" description="Helical" evidence="17">
    <location>
        <begin position="380"/>
        <end position="398"/>
    </location>
</feature>
<keyword evidence="5 17" id="KW-0813">Transport</keyword>
<comment type="subcellular location">
    <subcellularLocation>
        <location evidence="1">Apical cell membrane</location>
    </subcellularLocation>
    <subcellularLocation>
        <location evidence="2">Cell membrane</location>
        <topology evidence="2">Multi-pass membrane protein</topology>
    </subcellularLocation>
    <subcellularLocation>
        <location evidence="17">Membrane</location>
        <topology evidence="17">Multi-pass membrane protein</topology>
    </subcellularLocation>
</comment>
<evidence type="ECO:0000256" key="3">
    <source>
        <dbReference type="ARBA" id="ARBA00009916"/>
    </source>
</evidence>
<evidence type="ECO:0000256" key="17">
    <source>
        <dbReference type="RuleBase" id="RU363058"/>
    </source>
</evidence>
<feature type="transmembrane region" description="Helical" evidence="17">
    <location>
        <begin position="468"/>
        <end position="494"/>
    </location>
</feature>
<keyword evidence="15" id="KW-0739">Sodium transport</keyword>
<proteinExistence type="inferred from homology"/>
<comment type="subunit">
    <text evidence="4">Homodimer.</text>
</comment>
<dbReference type="GeneTree" id="ENSGT00390000014879"/>
<evidence type="ECO:0000256" key="5">
    <source>
        <dbReference type="ARBA" id="ARBA00022448"/>
    </source>
</evidence>
<keyword evidence="10" id="KW-0915">Sodium</keyword>
<evidence type="ECO:0000256" key="10">
    <source>
        <dbReference type="ARBA" id="ARBA00023053"/>
    </source>
</evidence>
<dbReference type="Proteomes" id="UP000694388">
    <property type="component" value="Unplaced"/>
</dbReference>
<evidence type="ECO:0000256" key="12">
    <source>
        <dbReference type="ARBA" id="ARBA00023136"/>
    </source>
</evidence>
<evidence type="ECO:0000313" key="18">
    <source>
        <dbReference type="Ensembl" id="ENSEBUP00000019790.1"/>
    </source>
</evidence>
<dbReference type="GO" id="GO:0016324">
    <property type="term" value="C:apical plasma membrane"/>
    <property type="evidence" value="ECO:0007669"/>
    <property type="project" value="UniProtKB-SubCell"/>
</dbReference>
<evidence type="ECO:0000256" key="7">
    <source>
        <dbReference type="ARBA" id="ARBA00022592"/>
    </source>
</evidence>
<dbReference type="GO" id="GO:0035435">
    <property type="term" value="P:phosphate ion transmembrane transport"/>
    <property type="evidence" value="ECO:0007669"/>
    <property type="project" value="TreeGrafter"/>
</dbReference>
<evidence type="ECO:0000256" key="16">
    <source>
        <dbReference type="ARBA" id="ARBA00035083"/>
    </source>
</evidence>
<comment type="similarity">
    <text evidence="3 17">Belongs to the inorganic phosphate transporter (PiT) (TC 2.A.20) family.</text>
</comment>
<feature type="transmembrane region" description="Helical" evidence="17">
    <location>
        <begin position="56"/>
        <end position="81"/>
    </location>
</feature>
<evidence type="ECO:0000256" key="13">
    <source>
        <dbReference type="ARBA" id="ARBA00023170"/>
    </source>
</evidence>
<dbReference type="OMA" id="HADEMEM"/>
<reference evidence="18" key="2">
    <citation type="submission" date="2025-09" db="UniProtKB">
        <authorList>
            <consortium name="Ensembl"/>
        </authorList>
    </citation>
    <scope>IDENTIFICATION</scope>
</reference>
<evidence type="ECO:0000256" key="14">
    <source>
        <dbReference type="ARBA" id="ARBA00023180"/>
    </source>
</evidence>
<accession>A0A8C4QS60</accession>
<keyword evidence="13" id="KW-0675">Receptor</keyword>
<evidence type="ECO:0000313" key="19">
    <source>
        <dbReference type="Proteomes" id="UP000694388"/>
    </source>
</evidence>
<keyword evidence="14" id="KW-0325">Glycoprotein</keyword>
<keyword evidence="11" id="KW-0406">Ion transport</keyword>
<organism evidence="18 19">
    <name type="scientific">Eptatretus burgeri</name>
    <name type="common">Inshore hagfish</name>
    <dbReference type="NCBI Taxonomy" id="7764"/>
    <lineage>
        <taxon>Eukaryota</taxon>
        <taxon>Metazoa</taxon>
        <taxon>Chordata</taxon>
        <taxon>Craniata</taxon>
        <taxon>Vertebrata</taxon>
        <taxon>Cyclostomata</taxon>
        <taxon>Myxini</taxon>
        <taxon>Myxiniformes</taxon>
        <taxon>Myxinidae</taxon>
        <taxon>Eptatretinae</taxon>
        <taxon>Eptatretus</taxon>
    </lineage>
</organism>
<dbReference type="GO" id="GO:0006814">
    <property type="term" value="P:sodium ion transport"/>
    <property type="evidence" value="ECO:0007669"/>
    <property type="project" value="UniProtKB-KW"/>
</dbReference>
<reference evidence="18" key="1">
    <citation type="submission" date="2025-08" db="UniProtKB">
        <authorList>
            <consortium name="Ensembl"/>
        </authorList>
    </citation>
    <scope>IDENTIFICATION</scope>
</reference>
<name>A0A8C4QS60_EPTBU</name>
<dbReference type="InterPro" id="IPR001204">
    <property type="entry name" value="Phos_transporter"/>
</dbReference>
<evidence type="ECO:0000256" key="11">
    <source>
        <dbReference type="ARBA" id="ARBA00023065"/>
    </source>
</evidence>
<dbReference type="Pfam" id="PF01384">
    <property type="entry name" value="PHO4"/>
    <property type="match status" value="1"/>
</dbReference>
<evidence type="ECO:0000256" key="9">
    <source>
        <dbReference type="ARBA" id="ARBA00022989"/>
    </source>
</evidence>
<evidence type="ECO:0000256" key="6">
    <source>
        <dbReference type="ARBA" id="ARBA00022475"/>
    </source>
</evidence>
<dbReference type="PANTHER" id="PTHR11101:SF83">
    <property type="entry name" value="SODIUM-DEPENDENT PHOSPHATE TRANSPORTER 2"/>
    <property type="match status" value="1"/>
</dbReference>
<comment type="function">
    <text evidence="17">Sodium-phosphate symporter.</text>
</comment>
<dbReference type="PANTHER" id="PTHR11101">
    <property type="entry name" value="PHOSPHATE TRANSPORTER"/>
    <property type="match status" value="1"/>
</dbReference>
<evidence type="ECO:0000256" key="15">
    <source>
        <dbReference type="ARBA" id="ARBA00023201"/>
    </source>
</evidence>
<evidence type="ECO:0000256" key="8">
    <source>
        <dbReference type="ARBA" id="ARBA00022692"/>
    </source>
</evidence>
<keyword evidence="8 17" id="KW-0812">Transmembrane</keyword>
<comment type="catalytic activity">
    <reaction evidence="16">
        <text>2 Na(+)(out) + phosphate(out) = 2 Na(+)(in) + phosphate(in)</text>
        <dbReference type="Rhea" id="RHEA:71259"/>
        <dbReference type="ChEBI" id="CHEBI:29101"/>
        <dbReference type="ChEBI" id="CHEBI:43474"/>
    </reaction>
</comment>
<keyword evidence="19" id="KW-1185">Reference proteome</keyword>
<keyword evidence="6" id="KW-1003">Cell membrane</keyword>
<feature type="transmembrane region" description="Helical" evidence="17">
    <location>
        <begin position="329"/>
        <end position="347"/>
    </location>
</feature>
<protein>
    <recommendedName>
        <fullName evidence="17">Phosphate transporter</fullName>
    </recommendedName>
</protein>
<dbReference type="GO" id="GO:0005315">
    <property type="term" value="F:phosphate transmembrane transporter activity"/>
    <property type="evidence" value="ECO:0007669"/>
    <property type="project" value="InterPro"/>
</dbReference>
<evidence type="ECO:0000256" key="1">
    <source>
        <dbReference type="ARBA" id="ARBA00004221"/>
    </source>
</evidence>
<keyword evidence="7 17" id="KW-0592">Phosphate transport</keyword>
<keyword evidence="9 17" id="KW-1133">Transmembrane helix</keyword>